<dbReference type="AlphaFoldDB" id="A0A5N5GUN2"/>
<keyword evidence="1" id="KW-0479">Metal-binding</keyword>
<dbReference type="InterPro" id="IPR001965">
    <property type="entry name" value="Znf_PHD"/>
</dbReference>
<dbReference type="PANTHER" id="PTHR47162:SF9">
    <property type="entry name" value="PHD FINGER PROTEIN EHD3-LIKE"/>
    <property type="match status" value="1"/>
</dbReference>
<evidence type="ECO:0000256" key="3">
    <source>
        <dbReference type="ARBA" id="ARBA00022833"/>
    </source>
</evidence>
<protein>
    <recommendedName>
        <fullName evidence="6">PHD-type domain-containing protein</fullName>
    </recommendedName>
</protein>
<accession>A0A5N5GUN2</accession>
<dbReference type="OrthoDB" id="1903104at2759"/>
<dbReference type="GO" id="GO:0008270">
    <property type="term" value="F:zinc ion binding"/>
    <property type="evidence" value="ECO:0007669"/>
    <property type="project" value="UniProtKB-KW"/>
</dbReference>
<comment type="caution">
    <text evidence="7">The sequence shown here is derived from an EMBL/GenBank/DDBJ whole genome shotgun (WGS) entry which is preliminary data.</text>
</comment>
<dbReference type="Proteomes" id="UP000327157">
    <property type="component" value="Chromosome 15"/>
</dbReference>
<reference evidence="8" key="2">
    <citation type="submission" date="2019-10" db="EMBL/GenBank/DDBJ databases">
        <title>A de novo genome assembly of a pear dwarfing rootstock.</title>
        <authorList>
            <person name="Wang F."/>
            <person name="Wang J."/>
            <person name="Li S."/>
            <person name="Zhang Y."/>
            <person name="Fang M."/>
            <person name="Ma L."/>
            <person name="Zhao Y."/>
            <person name="Jiang S."/>
        </authorList>
    </citation>
    <scope>NUCLEOTIDE SEQUENCE [LARGE SCALE GENOMIC DNA]</scope>
</reference>
<feature type="region of interest" description="Disordered" evidence="5">
    <location>
        <begin position="552"/>
        <end position="585"/>
    </location>
</feature>
<dbReference type="FunFam" id="2.30.30.1150:FF:000005">
    <property type="entry name" value="PHD finger protein EHD3 isoform A"/>
    <property type="match status" value="1"/>
</dbReference>
<organism evidence="7 8">
    <name type="scientific">Pyrus ussuriensis x Pyrus communis</name>
    <dbReference type="NCBI Taxonomy" id="2448454"/>
    <lineage>
        <taxon>Eukaryota</taxon>
        <taxon>Viridiplantae</taxon>
        <taxon>Streptophyta</taxon>
        <taxon>Embryophyta</taxon>
        <taxon>Tracheophyta</taxon>
        <taxon>Spermatophyta</taxon>
        <taxon>Magnoliopsida</taxon>
        <taxon>eudicotyledons</taxon>
        <taxon>Gunneridae</taxon>
        <taxon>Pentapetalae</taxon>
        <taxon>rosids</taxon>
        <taxon>fabids</taxon>
        <taxon>Rosales</taxon>
        <taxon>Rosaceae</taxon>
        <taxon>Amygdaloideae</taxon>
        <taxon>Maleae</taxon>
        <taxon>Pyrus</taxon>
    </lineage>
</organism>
<dbReference type="Gene3D" id="2.30.30.1150">
    <property type="match status" value="1"/>
</dbReference>
<feature type="compositionally biased region" description="Basic and acidic residues" evidence="5">
    <location>
        <begin position="552"/>
        <end position="581"/>
    </location>
</feature>
<evidence type="ECO:0000256" key="1">
    <source>
        <dbReference type="ARBA" id="ARBA00022723"/>
    </source>
</evidence>
<feature type="domain" description="PHD-type" evidence="6">
    <location>
        <begin position="334"/>
        <end position="383"/>
    </location>
</feature>
<dbReference type="SMART" id="SM00249">
    <property type="entry name" value="PHD"/>
    <property type="match status" value="3"/>
</dbReference>
<proteinExistence type="predicted"/>
<evidence type="ECO:0000313" key="7">
    <source>
        <dbReference type="EMBL" id="KAB2618998.1"/>
    </source>
</evidence>
<evidence type="ECO:0000256" key="4">
    <source>
        <dbReference type="PROSITE-ProRule" id="PRU00146"/>
    </source>
</evidence>
<sequence length="605" mass="67189">MGVEEGKSNGGNMECEKEVECLKSESNGFGFGNSTDVAKGSSGASEGVRTYKRRRQARFSWDSKSQDDGGADVESSSQLANQLLKEPVGTDIHSNSCEQVHVRMNSSDACSERYCTDAVLENMYQSLGDGEGGVQVCIREALAHFREIDHTTRVKESGDHNEDRHRCCFLTQSILNGSQKAASMNAGVVSNGFSNKSNHHTVTAMCQRAFYNVLVSETFTSLCKVLLQNFQGIKADSVFDFSLINSRMKRGDYEHSPMLFSNDMQQVWRKLQMIGTDLISLARNLSDMSRASYNEQVGGSVRNTLKYGKNEFYHLGSDSHAKLEQTEDCGVHSACTCRCCGCHANGKDCLVCDSCEEMYHISCIEPAVKEIPPSWYCARCTASGIGSPHENCVVCEKLNVGKTVVDGVGGESVSTEEETVNETGENSKWSADDGIQLSEESKRICKTCGLEVKNNDSLRTCGHSYCPKKYYHMRCLTTNQLRSYGPCWYCYSCLCRNCLIDKDDDMIVLCDGCDHGYHLYCMEPPRTSIPAGKWFCKKCDTGIKAIRKARKAYDKKEKTQRAKSEGSKKLNEKGDDRESEQGRGGMEVLLCAVHTLDNEEDMKSK</sequence>
<reference evidence="7 8" key="1">
    <citation type="submission" date="2019-09" db="EMBL/GenBank/DDBJ databases">
        <authorList>
            <person name="Ou C."/>
        </authorList>
    </citation>
    <scope>NUCLEOTIDE SEQUENCE [LARGE SCALE GENOMIC DNA]</scope>
    <source>
        <strain evidence="7">S2</strain>
        <tissue evidence="7">Leaf</tissue>
    </source>
</reference>
<reference evidence="7 8" key="3">
    <citation type="submission" date="2019-11" db="EMBL/GenBank/DDBJ databases">
        <title>A de novo genome assembly of a pear dwarfing rootstock.</title>
        <authorList>
            <person name="Wang F."/>
            <person name="Wang J."/>
            <person name="Li S."/>
            <person name="Zhang Y."/>
            <person name="Fang M."/>
            <person name="Ma L."/>
            <person name="Zhao Y."/>
            <person name="Jiang S."/>
        </authorList>
    </citation>
    <scope>NUCLEOTIDE SEQUENCE [LARGE SCALE GENOMIC DNA]</scope>
    <source>
        <strain evidence="7">S2</strain>
        <tissue evidence="7">Leaf</tissue>
    </source>
</reference>
<keyword evidence="8" id="KW-1185">Reference proteome</keyword>
<dbReference type="SUPFAM" id="SSF57903">
    <property type="entry name" value="FYVE/PHD zinc finger"/>
    <property type="match status" value="2"/>
</dbReference>
<dbReference type="InterPro" id="IPR019787">
    <property type="entry name" value="Znf_PHD-finger"/>
</dbReference>
<dbReference type="Gene3D" id="3.30.40.10">
    <property type="entry name" value="Zinc/RING finger domain, C3HC4 (zinc finger)"/>
    <property type="match status" value="1"/>
</dbReference>
<feature type="domain" description="PHD-type" evidence="6">
    <location>
        <begin position="487"/>
        <end position="542"/>
    </location>
</feature>
<keyword evidence="2 4" id="KW-0863">Zinc-finger</keyword>
<evidence type="ECO:0000259" key="6">
    <source>
        <dbReference type="PROSITE" id="PS50016"/>
    </source>
</evidence>
<dbReference type="PANTHER" id="PTHR47162">
    <property type="entry name" value="OS02G0192300 PROTEIN"/>
    <property type="match status" value="1"/>
</dbReference>
<dbReference type="Pfam" id="PF00628">
    <property type="entry name" value="PHD"/>
    <property type="match status" value="1"/>
</dbReference>
<gene>
    <name evidence="7" type="ORF">D8674_014867</name>
</gene>
<name>A0A5N5GUN2_9ROSA</name>
<evidence type="ECO:0000256" key="2">
    <source>
        <dbReference type="ARBA" id="ARBA00022771"/>
    </source>
</evidence>
<evidence type="ECO:0000313" key="8">
    <source>
        <dbReference type="Proteomes" id="UP000327157"/>
    </source>
</evidence>
<evidence type="ECO:0000256" key="5">
    <source>
        <dbReference type="SAM" id="MobiDB-lite"/>
    </source>
</evidence>
<feature type="region of interest" description="Disordered" evidence="5">
    <location>
        <begin position="57"/>
        <end position="76"/>
    </location>
</feature>
<dbReference type="EMBL" id="SMOL01000401">
    <property type="protein sequence ID" value="KAB2618998.1"/>
    <property type="molecule type" value="Genomic_DNA"/>
</dbReference>
<dbReference type="InterPro" id="IPR013083">
    <property type="entry name" value="Znf_RING/FYVE/PHD"/>
</dbReference>
<dbReference type="InterPro" id="IPR011011">
    <property type="entry name" value="Znf_FYVE_PHD"/>
</dbReference>
<keyword evidence="3" id="KW-0862">Zinc</keyword>
<dbReference type="PROSITE" id="PS50016">
    <property type="entry name" value="ZF_PHD_2"/>
    <property type="match status" value="2"/>
</dbReference>